<feature type="repeat" description="WD" evidence="3">
    <location>
        <begin position="356"/>
        <end position="382"/>
    </location>
</feature>
<proteinExistence type="predicted"/>
<accession>A0A0C3N5F3</accession>
<organism evidence="5 6">
    <name type="scientific">Pisolithus tinctorius Marx 270</name>
    <dbReference type="NCBI Taxonomy" id="870435"/>
    <lineage>
        <taxon>Eukaryota</taxon>
        <taxon>Fungi</taxon>
        <taxon>Dikarya</taxon>
        <taxon>Basidiomycota</taxon>
        <taxon>Agaricomycotina</taxon>
        <taxon>Agaricomycetes</taxon>
        <taxon>Agaricomycetidae</taxon>
        <taxon>Boletales</taxon>
        <taxon>Sclerodermatineae</taxon>
        <taxon>Pisolithaceae</taxon>
        <taxon>Pisolithus</taxon>
    </lineage>
</organism>
<keyword evidence="6" id="KW-1185">Reference proteome</keyword>
<dbReference type="PANTHER" id="PTHR44472:SF1">
    <property type="entry name" value="DDB1 AND CUL4 ASSOCIATED FACTOR 4"/>
    <property type="match status" value="1"/>
</dbReference>
<dbReference type="InterPro" id="IPR015943">
    <property type="entry name" value="WD40/YVTN_repeat-like_dom_sf"/>
</dbReference>
<dbReference type="STRING" id="870435.A0A0C3N5F3"/>
<gene>
    <name evidence="5" type="ORF">M404DRAFT_932239</name>
</gene>
<dbReference type="HOGENOM" id="CLU_049928_0_0_1"/>
<dbReference type="Proteomes" id="UP000054217">
    <property type="component" value="Unassembled WGS sequence"/>
</dbReference>
<evidence type="ECO:0000313" key="5">
    <source>
        <dbReference type="EMBL" id="KIN96299.1"/>
    </source>
</evidence>
<dbReference type="InParanoid" id="A0A0C3N5F3"/>
<dbReference type="PROSITE" id="PS50082">
    <property type="entry name" value="WD_REPEATS_2"/>
    <property type="match status" value="1"/>
</dbReference>
<keyword evidence="2" id="KW-0677">Repeat</keyword>
<reference evidence="5 6" key="1">
    <citation type="submission" date="2014-04" db="EMBL/GenBank/DDBJ databases">
        <authorList>
            <consortium name="DOE Joint Genome Institute"/>
            <person name="Kuo A."/>
            <person name="Kohler A."/>
            <person name="Costa M.D."/>
            <person name="Nagy L.G."/>
            <person name="Floudas D."/>
            <person name="Copeland A."/>
            <person name="Barry K.W."/>
            <person name="Cichocki N."/>
            <person name="Veneault-Fourrey C."/>
            <person name="LaButti K."/>
            <person name="Lindquist E.A."/>
            <person name="Lipzen A."/>
            <person name="Lundell T."/>
            <person name="Morin E."/>
            <person name="Murat C."/>
            <person name="Sun H."/>
            <person name="Tunlid A."/>
            <person name="Henrissat B."/>
            <person name="Grigoriev I.V."/>
            <person name="Hibbett D.S."/>
            <person name="Martin F."/>
            <person name="Nordberg H.P."/>
            <person name="Cantor M.N."/>
            <person name="Hua S.X."/>
        </authorList>
    </citation>
    <scope>NUCLEOTIDE SEQUENCE [LARGE SCALE GENOMIC DNA]</scope>
    <source>
        <strain evidence="5 6">Marx 270</strain>
    </source>
</reference>
<dbReference type="InterPro" id="IPR001680">
    <property type="entry name" value="WD40_rpt"/>
</dbReference>
<protein>
    <recommendedName>
        <fullName evidence="7">WD40 repeat-like protein</fullName>
    </recommendedName>
</protein>
<dbReference type="Pfam" id="PF23761">
    <property type="entry name" value="Beta-prop_DCAF4"/>
    <property type="match status" value="1"/>
</dbReference>
<evidence type="ECO:0000256" key="1">
    <source>
        <dbReference type="ARBA" id="ARBA00022574"/>
    </source>
</evidence>
<sequence length="445" mass="49342">MPPRDLPGLYWDEDRQRYFPLSSAPSHGKGRPRVDRVPQSQQRVTSDADTRNPTFPLIRPQPHQLFSGLRSSPPSTSHKDRLTHFLRCSRFTLTGKGERLLMHSPWSGLAGSVTAFQLIDGMTCRTKTVHHNDRVWSFAGDSMGWFHSSLTNNQNQPTGLLTHGWQPEFNLSSEVSSISVSDSWCIATSFGPDCKILHFPLESTTEDIRVSRIDGHVACDIWTADLRGSRLALGAKNQLVCIDDIADRAAVQNLPTYSDVFAVAQENHIIYAGLRNGGLLRFDTRTWQSKGDALLGGLFTQPPNSITNLRLLRDSQLLVSNVDGKISTFDLRFSSIRTPLKVFTGNVNSYVIKAPIAVDPSEDFLLAAGQDNRIRLWSLRSGGPPLAPSTSDTPIEFDGHNLLQHRFEHPVRAMQVSEEAEGITLWVGSGSDVFKYSLGRDVLGG</sequence>
<evidence type="ECO:0000313" key="6">
    <source>
        <dbReference type="Proteomes" id="UP000054217"/>
    </source>
</evidence>
<dbReference type="GO" id="GO:0080008">
    <property type="term" value="C:Cul4-RING E3 ubiquitin ligase complex"/>
    <property type="evidence" value="ECO:0007669"/>
    <property type="project" value="TreeGrafter"/>
</dbReference>
<name>A0A0C3N5F3_PISTI</name>
<dbReference type="Gene3D" id="2.130.10.10">
    <property type="entry name" value="YVTN repeat-like/Quinoprotein amine dehydrogenase"/>
    <property type="match status" value="1"/>
</dbReference>
<keyword evidence="1 3" id="KW-0853">WD repeat</keyword>
<feature type="compositionally biased region" description="Polar residues" evidence="4">
    <location>
        <begin position="38"/>
        <end position="53"/>
    </location>
</feature>
<evidence type="ECO:0000256" key="2">
    <source>
        <dbReference type="ARBA" id="ARBA00022737"/>
    </source>
</evidence>
<reference evidence="6" key="2">
    <citation type="submission" date="2015-01" db="EMBL/GenBank/DDBJ databases">
        <title>Evolutionary Origins and Diversification of the Mycorrhizal Mutualists.</title>
        <authorList>
            <consortium name="DOE Joint Genome Institute"/>
            <consortium name="Mycorrhizal Genomics Consortium"/>
            <person name="Kohler A."/>
            <person name="Kuo A."/>
            <person name="Nagy L.G."/>
            <person name="Floudas D."/>
            <person name="Copeland A."/>
            <person name="Barry K.W."/>
            <person name="Cichocki N."/>
            <person name="Veneault-Fourrey C."/>
            <person name="LaButti K."/>
            <person name="Lindquist E.A."/>
            <person name="Lipzen A."/>
            <person name="Lundell T."/>
            <person name="Morin E."/>
            <person name="Murat C."/>
            <person name="Riley R."/>
            <person name="Ohm R."/>
            <person name="Sun H."/>
            <person name="Tunlid A."/>
            <person name="Henrissat B."/>
            <person name="Grigoriev I.V."/>
            <person name="Hibbett D.S."/>
            <person name="Martin F."/>
        </authorList>
    </citation>
    <scope>NUCLEOTIDE SEQUENCE [LARGE SCALE GENOMIC DNA]</scope>
    <source>
        <strain evidence="6">Marx 270</strain>
    </source>
</reference>
<feature type="region of interest" description="Disordered" evidence="4">
    <location>
        <begin position="20"/>
        <end position="80"/>
    </location>
</feature>
<dbReference type="OrthoDB" id="128867at2759"/>
<evidence type="ECO:0008006" key="7">
    <source>
        <dbReference type="Google" id="ProtNLM"/>
    </source>
</evidence>
<dbReference type="EMBL" id="KN832049">
    <property type="protein sequence ID" value="KIN96299.1"/>
    <property type="molecule type" value="Genomic_DNA"/>
</dbReference>
<dbReference type="AlphaFoldDB" id="A0A0C3N5F3"/>
<dbReference type="PANTHER" id="PTHR44472">
    <property type="entry name" value="DDB1- AND CUL4-ASSOCIATED FACTOR 4-RELATED"/>
    <property type="match status" value="1"/>
</dbReference>
<dbReference type="InterPro" id="IPR052254">
    <property type="entry name" value="CUL4-DDB1_E3_ligase_receptor"/>
</dbReference>
<dbReference type="SUPFAM" id="SSF101908">
    <property type="entry name" value="Putative isomerase YbhE"/>
    <property type="match status" value="1"/>
</dbReference>
<evidence type="ECO:0000256" key="4">
    <source>
        <dbReference type="SAM" id="MobiDB-lite"/>
    </source>
</evidence>
<evidence type="ECO:0000256" key="3">
    <source>
        <dbReference type="PROSITE-ProRule" id="PRU00221"/>
    </source>
</evidence>